<dbReference type="AlphaFoldDB" id="A0A4C1XEX2"/>
<keyword evidence="2" id="KW-0472">Membrane</keyword>
<accession>A0A4C1XEX2</accession>
<feature type="transmembrane region" description="Helical" evidence="2">
    <location>
        <begin position="50"/>
        <end position="69"/>
    </location>
</feature>
<comment type="caution">
    <text evidence="3">The sequence shown here is derived from an EMBL/GenBank/DDBJ whole genome shotgun (WGS) entry which is preliminary data.</text>
</comment>
<feature type="region of interest" description="Disordered" evidence="1">
    <location>
        <begin position="141"/>
        <end position="161"/>
    </location>
</feature>
<proteinExistence type="predicted"/>
<evidence type="ECO:0000313" key="4">
    <source>
        <dbReference type="Proteomes" id="UP000299102"/>
    </source>
</evidence>
<keyword evidence="4" id="KW-1185">Reference proteome</keyword>
<gene>
    <name evidence="3" type="ORF">EVAR_43993_1</name>
</gene>
<reference evidence="3 4" key="1">
    <citation type="journal article" date="2019" name="Commun. Biol.">
        <title>The bagworm genome reveals a unique fibroin gene that provides high tensile strength.</title>
        <authorList>
            <person name="Kono N."/>
            <person name="Nakamura H."/>
            <person name="Ohtoshi R."/>
            <person name="Tomita M."/>
            <person name="Numata K."/>
            <person name="Arakawa K."/>
        </authorList>
    </citation>
    <scope>NUCLEOTIDE SEQUENCE [LARGE SCALE GENOMIC DNA]</scope>
</reference>
<name>A0A4C1XEX2_EUMVA</name>
<dbReference type="EMBL" id="BGZK01000816">
    <property type="protein sequence ID" value="GBP61522.1"/>
    <property type="molecule type" value="Genomic_DNA"/>
</dbReference>
<keyword evidence="2" id="KW-1133">Transmembrane helix</keyword>
<evidence type="ECO:0000256" key="2">
    <source>
        <dbReference type="SAM" id="Phobius"/>
    </source>
</evidence>
<evidence type="ECO:0000256" key="1">
    <source>
        <dbReference type="SAM" id="MobiDB-lite"/>
    </source>
</evidence>
<sequence>MLNSSKEAVDFHLDQYQVVLADEISYYRSTDHTICLQIAKTSSWTMPISYAYFIVNLHIVIPCIFISSISSGRSIARDPPHHLRRSEPCAEPPRPRTLVACAERLRNQGESTIRTRHNERAVIFVASGEVPSLIKFFHESESPRGGARRRAPAPRLGGSWRRMRSERFVRDQPRDPGVCTPMDR</sequence>
<dbReference type="Proteomes" id="UP000299102">
    <property type="component" value="Unassembled WGS sequence"/>
</dbReference>
<evidence type="ECO:0000313" key="3">
    <source>
        <dbReference type="EMBL" id="GBP61522.1"/>
    </source>
</evidence>
<keyword evidence="2" id="KW-0812">Transmembrane</keyword>
<organism evidence="3 4">
    <name type="scientific">Eumeta variegata</name>
    <name type="common">Bagworm moth</name>
    <name type="synonym">Eumeta japonica</name>
    <dbReference type="NCBI Taxonomy" id="151549"/>
    <lineage>
        <taxon>Eukaryota</taxon>
        <taxon>Metazoa</taxon>
        <taxon>Ecdysozoa</taxon>
        <taxon>Arthropoda</taxon>
        <taxon>Hexapoda</taxon>
        <taxon>Insecta</taxon>
        <taxon>Pterygota</taxon>
        <taxon>Neoptera</taxon>
        <taxon>Endopterygota</taxon>
        <taxon>Lepidoptera</taxon>
        <taxon>Glossata</taxon>
        <taxon>Ditrysia</taxon>
        <taxon>Tineoidea</taxon>
        <taxon>Psychidae</taxon>
        <taxon>Oiketicinae</taxon>
        <taxon>Eumeta</taxon>
    </lineage>
</organism>
<protein>
    <submittedName>
        <fullName evidence="3">Uncharacterized protein</fullName>
    </submittedName>
</protein>